<protein>
    <submittedName>
        <fullName evidence="2">Uncharacterized protein</fullName>
    </submittedName>
</protein>
<dbReference type="EMBL" id="JAYMYJ010000072">
    <property type="protein sequence ID" value="MEB4590882.1"/>
    <property type="molecule type" value="Genomic_DNA"/>
</dbReference>
<proteinExistence type="predicted"/>
<evidence type="ECO:0000313" key="2">
    <source>
        <dbReference type="EMBL" id="MEB4590882.1"/>
    </source>
</evidence>
<reference evidence="2 3" key="2">
    <citation type="submission" date="2024-01" db="EMBL/GenBank/DDBJ databases">
        <authorList>
            <person name="Xie X."/>
        </authorList>
    </citation>
    <scope>NUCLEOTIDE SEQUENCE [LARGE SCALE GENOMIC DNA]</scope>
    <source>
        <strain evidence="2">SCUT-1</strain>
    </source>
</reference>
<dbReference type="Proteomes" id="UP001308005">
    <property type="component" value="Unassembled WGS sequence"/>
</dbReference>
<evidence type="ECO:0000313" key="3">
    <source>
        <dbReference type="Proteomes" id="UP001308005"/>
    </source>
</evidence>
<feature type="region of interest" description="Disordered" evidence="1">
    <location>
        <begin position="1"/>
        <end position="22"/>
    </location>
</feature>
<sequence length="159" mass="16691">MDMDIRRGQSASKILPRQPDTQGQTLRAGLQLNNFSGFSRTQAGKGLQQLISQLLSQLNKIPPGEIQPVYGSVVTDPILEQPQPVYGAVVDNSDNTVQPVYGAIVDGSNTVQPVYGSVIVDGSDNAQPVGTLVEGSGNDGLPPLYEVTADDANQSVAAS</sequence>
<name>A0ABU6CWG6_9GAMM</name>
<organism evidence="2 3">
    <name type="scientific">Candidatus Thiothrix phosphatis</name>
    <dbReference type="NCBI Taxonomy" id="3112415"/>
    <lineage>
        <taxon>Bacteria</taxon>
        <taxon>Pseudomonadati</taxon>
        <taxon>Pseudomonadota</taxon>
        <taxon>Gammaproteobacteria</taxon>
        <taxon>Thiotrichales</taxon>
        <taxon>Thiotrichaceae</taxon>
        <taxon>Thiothrix</taxon>
    </lineage>
</organism>
<gene>
    <name evidence="2" type="ORF">VSS37_07830</name>
</gene>
<comment type="caution">
    <text evidence="2">The sequence shown here is derived from an EMBL/GenBank/DDBJ whole genome shotgun (WGS) entry which is preliminary data.</text>
</comment>
<accession>A0ABU6CWG6</accession>
<evidence type="ECO:0000256" key="1">
    <source>
        <dbReference type="SAM" id="MobiDB-lite"/>
    </source>
</evidence>
<dbReference type="RefSeq" id="WP_324694267.1">
    <property type="nucleotide sequence ID" value="NZ_JAYMYJ010000072.1"/>
</dbReference>
<keyword evidence="3" id="KW-1185">Reference proteome</keyword>
<reference evidence="3" key="1">
    <citation type="submission" date="2023-07" db="EMBL/GenBank/DDBJ databases">
        <title>The carbon used by Thiothrix.</title>
        <authorList>
            <person name="Chen L."/>
        </authorList>
    </citation>
    <scope>NUCLEOTIDE SEQUENCE [LARGE SCALE GENOMIC DNA]</scope>
</reference>